<evidence type="ECO:0000313" key="1">
    <source>
        <dbReference type="EMBL" id="KIN05828.1"/>
    </source>
</evidence>
<dbReference type="PANTHER" id="PTHR16220:SF0">
    <property type="entry name" value="WD REPEAT-CONTAINING PROTEIN WRAP73"/>
    <property type="match status" value="1"/>
</dbReference>
<dbReference type="SUPFAM" id="SSF82171">
    <property type="entry name" value="DPP6 N-terminal domain-like"/>
    <property type="match status" value="1"/>
</dbReference>
<evidence type="ECO:0008006" key="3">
    <source>
        <dbReference type="Google" id="ProtNLM"/>
    </source>
</evidence>
<reference evidence="1 2" key="1">
    <citation type="submission" date="2014-04" db="EMBL/GenBank/DDBJ databases">
        <authorList>
            <consortium name="DOE Joint Genome Institute"/>
            <person name="Kuo A."/>
            <person name="Martino E."/>
            <person name="Perotto S."/>
            <person name="Kohler A."/>
            <person name="Nagy L.G."/>
            <person name="Floudas D."/>
            <person name="Copeland A."/>
            <person name="Barry K.W."/>
            <person name="Cichocki N."/>
            <person name="Veneault-Fourrey C."/>
            <person name="LaButti K."/>
            <person name="Lindquist E.A."/>
            <person name="Lipzen A."/>
            <person name="Lundell T."/>
            <person name="Morin E."/>
            <person name="Murat C."/>
            <person name="Sun H."/>
            <person name="Tunlid A."/>
            <person name="Henrissat B."/>
            <person name="Grigoriev I.V."/>
            <person name="Hibbett D.S."/>
            <person name="Martin F."/>
            <person name="Nordberg H.P."/>
            <person name="Cantor M.N."/>
            <person name="Hua S.X."/>
        </authorList>
    </citation>
    <scope>NUCLEOTIDE SEQUENCE [LARGE SCALE GENOMIC DNA]</scope>
    <source>
        <strain evidence="1 2">Zn</strain>
    </source>
</reference>
<dbReference type="InterPro" id="IPR015943">
    <property type="entry name" value="WD40/YVTN_repeat-like_dom_sf"/>
</dbReference>
<protein>
    <recommendedName>
        <fullName evidence="3">Anaphase-promoting complex subunit 4 WD40 domain-containing protein</fullName>
    </recommendedName>
</protein>
<dbReference type="PANTHER" id="PTHR16220">
    <property type="entry name" value="WD REPEAT PROTEIN 8-RELATED"/>
    <property type="match status" value="1"/>
</dbReference>
<evidence type="ECO:0000313" key="2">
    <source>
        <dbReference type="Proteomes" id="UP000054321"/>
    </source>
</evidence>
<gene>
    <name evidence="1" type="ORF">OIDMADRAFT_100741</name>
</gene>
<dbReference type="InParanoid" id="A0A0C3DUQ5"/>
<dbReference type="STRING" id="913774.A0A0C3DUQ5"/>
<name>A0A0C3DUQ5_OIDMZ</name>
<organism evidence="1 2">
    <name type="scientific">Oidiodendron maius (strain Zn)</name>
    <dbReference type="NCBI Taxonomy" id="913774"/>
    <lineage>
        <taxon>Eukaryota</taxon>
        <taxon>Fungi</taxon>
        <taxon>Dikarya</taxon>
        <taxon>Ascomycota</taxon>
        <taxon>Pezizomycotina</taxon>
        <taxon>Leotiomycetes</taxon>
        <taxon>Leotiomycetes incertae sedis</taxon>
        <taxon>Myxotrichaceae</taxon>
        <taxon>Oidiodendron</taxon>
    </lineage>
</organism>
<sequence length="466" mass="50900">MRFSRSFKFFSTAHDQTLVTITNPTSGTTRVSAISFGATDNEVYVFSDFGLKLSVLNLATSKSVDIISPKFYNPSNAAKGVSHRPGTHNLVILTRNGGKDVVSVHAHNTLAVTRSWHPDTIDAQGVAWSPDGRWIAVWDSASQGHKMLIYTADGHLYKKWGGAKPVSEEGNDQTLGAGIKLFSWSPAGSQIALGDYSSSVTILSVPSFTDSMSLMHSTTIKPADTLQIWQEHATPSEDGFARKFVPAAQMICPPMSELPSGDPSMKSGTNILTFDNSGTLLATRAESMPTTLWIWDVATRIIRTVLILHAPIAKATWHPTVNELLLIRCEGEESRGFIHLWDPSWESPKIINFADQIPGGKLLGKTVGRWLSTESAPPALFFSDTQDCMLASVSEPDEGDLPWQDAESPAFNIYGQREESPLNLVPADEKRLNSRAISSGLKAGEIKMGMSGIDEVDDTFRFRKFG</sequence>
<reference evidence="2" key="2">
    <citation type="submission" date="2015-01" db="EMBL/GenBank/DDBJ databases">
        <title>Evolutionary Origins and Diversification of the Mycorrhizal Mutualists.</title>
        <authorList>
            <consortium name="DOE Joint Genome Institute"/>
            <consortium name="Mycorrhizal Genomics Consortium"/>
            <person name="Kohler A."/>
            <person name="Kuo A."/>
            <person name="Nagy L.G."/>
            <person name="Floudas D."/>
            <person name="Copeland A."/>
            <person name="Barry K.W."/>
            <person name="Cichocki N."/>
            <person name="Veneault-Fourrey C."/>
            <person name="LaButti K."/>
            <person name="Lindquist E.A."/>
            <person name="Lipzen A."/>
            <person name="Lundell T."/>
            <person name="Morin E."/>
            <person name="Murat C."/>
            <person name="Riley R."/>
            <person name="Ohm R."/>
            <person name="Sun H."/>
            <person name="Tunlid A."/>
            <person name="Henrissat B."/>
            <person name="Grigoriev I.V."/>
            <person name="Hibbett D.S."/>
            <person name="Martin F."/>
        </authorList>
    </citation>
    <scope>NUCLEOTIDE SEQUENCE [LARGE SCALE GENOMIC DNA]</scope>
    <source>
        <strain evidence="2">Zn</strain>
    </source>
</reference>
<accession>A0A0C3DUQ5</accession>
<keyword evidence="2" id="KW-1185">Reference proteome</keyword>
<dbReference type="Proteomes" id="UP000054321">
    <property type="component" value="Unassembled WGS sequence"/>
</dbReference>
<dbReference type="Gene3D" id="2.130.10.10">
    <property type="entry name" value="YVTN repeat-like/Quinoprotein amine dehydrogenase"/>
    <property type="match status" value="2"/>
</dbReference>
<dbReference type="EMBL" id="KN832871">
    <property type="protein sequence ID" value="KIN05828.1"/>
    <property type="molecule type" value="Genomic_DNA"/>
</dbReference>
<dbReference type="AlphaFoldDB" id="A0A0C3DUQ5"/>
<dbReference type="GO" id="GO:1990811">
    <property type="term" value="C:MWP complex"/>
    <property type="evidence" value="ECO:0007669"/>
    <property type="project" value="TreeGrafter"/>
</dbReference>
<proteinExistence type="predicted"/>
<dbReference type="GO" id="GO:0005815">
    <property type="term" value="C:microtubule organizing center"/>
    <property type="evidence" value="ECO:0007669"/>
    <property type="project" value="TreeGrafter"/>
</dbReference>
<dbReference type="InterPro" id="IPR052778">
    <property type="entry name" value="Centrosome-WD_assoc"/>
</dbReference>
<dbReference type="HOGENOM" id="CLU_024072_2_0_1"/>
<dbReference type="OrthoDB" id="308690at2759"/>
<dbReference type="GO" id="GO:1990810">
    <property type="term" value="P:microtubule anchoring at mitotic spindle pole body"/>
    <property type="evidence" value="ECO:0007669"/>
    <property type="project" value="TreeGrafter"/>
</dbReference>